<keyword evidence="1" id="KW-0812">Transmembrane</keyword>
<evidence type="ECO:0000313" key="3">
    <source>
        <dbReference type="Proteomes" id="UP000053660"/>
    </source>
</evidence>
<keyword evidence="1" id="KW-1133">Transmembrane helix</keyword>
<dbReference type="PANTHER" id="PTHR22898:SF3">
    <property type="entry name" value="ALPHA-1,2-FUCOSYLTRANSFERASE-RELATED"/>
    <property type="match status" value="1"/>
</dbReference>
<dbReference type="AlphaFoldDB" id="A0A0B1TN00"/>
<sequence>MYGTAKAVEYLAKLQDLWKLFSFIILLEGLSKILFFGDDKDFMDTLAKMVVNGSFINEKKSAYMSTFSEISEFYISSRLCKSFLLSASSSTFGWWLAFFARGQDAVYYYKDGRVTDDFKITHDEFQLK</sequence>
<organism evidence="2 3">
    <name type="scientific">Oesophagostomum dentatum</name>
    <name type="common">Nodular worm</name>
    <dbReference type="NCBI Taxonomy" id="61180"/>
    <lineage>
        <taxon>Eukaryota</taxon>
        <taxon>Metazoa</taxon>
        <taxon>Ecdysozoa</taxon>
        <taxon>Nematoda</taxon>
        <taxon>Chromadorea</taxon>
        <taxon>Rhabditida</taxon>
        <taxon>Rhabditina</taxon>
        <taxon>Rhabditomorpha</taxon>
        <taxon>Strongyloidea</taxon>
        <taxon>Strongylidae</taxon>
        <taxon>Oesophagostomum</taxon>
    </lineage>
</organism>
<dbReference type="OrthoDB" id="5864593at2759"/>
<feature type="transmembrane region" description="Helical" evidence="1">
    <location>
        <begin position="20"/>
        <end position="37"/>
    </location>
</feature>
<gene>
    <name evidence="2" type="ORF">OESDEN_03260</name>
</gene>
<dbReference type="EMBL" id="KN549591">
    <property type="protein sequence ID" value="KHJ96775.1"/>
    <property type="molecule type" value="Genomic_DNA"/>
</dbReference>
<name>A0A0B1TN00_OESDE</name>
<reference evidence="2 3" key="1">
    <citation type="submission" date="2014-03" db="EMBL/GenBank/DDBJ databases">
        <title>Draft genome of the hookworm Oesophagostomum dentatum.</title>
        <authorList>
            <person name="Mitreva M."/>
        </authorList>
    </citation>
    <scope>NUCLEOTIDE SEQUENCE [LARGE SCALE GENOMIC DNA]</scope>
    <source>
        <strain evidence="2 3">OD-Hann</strain>
    </source>
</reference>
<dbReference type="PANTHER" id="PTHR22898">
    <property type="entry name" value="UNCHARACTERIZED GLYCOSOL TRANSFERASE-RELATED"/>
    <property type="match status" value="1"/>
</dbReference>
<evidence type="ECO:0000313" key="2">
    <source>
        <dbReference type="EMBL" id="KHJ96775.1"/>
    </source>
</evidence>
<evidence type="ECO:0000256" key="1">
    <source>
        <dbReference type="SAM" id="Phobius"/>
    </source>
</evidence>
<keyword evidence="1" id="KW-0472">Membrane</keyword>
<dbReference type="Proteomes" id="UP000053660">
    <property type="component" value="Unassembled WGS sequence"/>
</dbReference>
<accession>A0A0B1TN00</accession>
<keyword evidence="3" id="KW-1185">Reference proteome</keyword>
<proteinExistence type="predicted"/>
<dbReference type="InterPro" id="IPR052501">
    <property type="entry name" value="Alpha-1-2_FucT"/>
</dbReference>
<protein>
    <submittedName>
        <fullName evidence="2">Uncharacterized protein</fullName>
    </submittedName>
</protein>